<proteinExistence type="predicted"/>
<dbReference type="PROSITE" id="PS50801">
    <property type="entry name" value="STAS"/>
    <property type="match status" value="1"/>
</dbReference>
<dbReference type="EMBL" id="AP027151">
    <property type="protein sequence ID" value="BDV43636.1"/>
    <property type="molecule type" value="Genomic_DNA"/>
</dbReference>
<name>A0ABM8ENM8_9BACT</name>
<gene>
    <name evidence="2" type="ORF">GURASL_25590</name>
</gene>
<evidence type="ECO:0000259" key="1">
    <source>
        <dbReference type="PROSITE" id="PS50801"/>
    </source>
</evidence>
<dbReference type="InterPro" id="IPR036513">
    <property type="entry name" value="STAS_dom_sf"/>
</dbReference>
<evidence type="ECO:0000313" key="2">
    <source>
        <dbReference type="EMBL" id="BDV43636.1"/>
    </source>
</evidence>
<dbReference type="RefSeq" id="WP_281999762.1">
    <property type="nucleotide sequence ID" value="NZ_AP027151.1"/>
</dbReference>
<protein>
    <recommendedName>
        <fullName evidence="1">STAS domain-containing protein</fullName>
    </recommendedName>
</protein>
<dbReference type="SUPFAM" id="SSF52091">
    <property type="entry name" value="SpoIIaa-like"/>
    <property type="match status" value="1"/>
</dbReference>
<feature type="domain" description="STAS" evidence="1">
    <location>
        <begin position="52"/>
        <end position="116"/>
    </location>
</feature>
<sequence length="116" mass="12289">MSAATTATIAITLDGDWSMTGVATQLQPLAEHLAALSHHVPGGRPGPSGQPLISLAGIDAIDACGLQLLTVFIRHLRQLGFAPTLTDVDRDFRLTVQTLGFAHELEQIIHSEQGQA</sequence>
<dbReference type="InterPro" id="IPR002645">
    <property type="entry name" value="STAS_dom"/>
</dbReference>
<evidence type="ECO:0000313" key="3">
    <source>
        <dbReference type="Proteomes" id="UP001317705"/>
    </source>
</evidence>
<dbReference type="Proteomes" id="UP001317705">
    <property type="component" value="Chromosome"/>
</dbReference>
<keyword evidence="3" id="KW-1185">Reference proteome</keyword>
<reference evidence="2 3" key="1">
    <citation type="submission" date="2022-12" db="EMBL/GenBank/DDBJ databases">
        <title>Polyphasic characterization of Geotalea uranireducens NIT-SL11 newly isolated from a complex of sewage sludge and microbially reduced graphene oxide.</title>
        <authorList>
            <person name="Xie L."/>
            <person name="Yoshida N."/>
            <person name="Meng L."/>
        </authorList>
    </citation>
    <scope>NUCLEOTIDE SEQUENCE [LARGE SCALE GENOMIC DNA]</scope>
    <source>
        <strain evidence="2 3">NIT-SL11</strain>
    </source>
</reference>
<accession>A0ABM8ENM8</accession>
<organism evidence="2 3">
    <name type="scientific">Geotalea uraniireducens</name>
    <dbReference type="NCBI Taxonomy" id="351604"/>
    <lineage>
        <taxon>Bacteria</taxon>
        <taxon>Pseudomonadati</taxon>
        <taxon>Thermodesulfobacteriota</taxon>
        <taxon>Desulfuromonadia</taxon>
        <taxon>Geobacterales</taxon>
        <taxon>Geobacteraceae</taxon>
        <taxon>Geotalea</taxon>
    </lineage>
</organism>